<name>A0A7W3J5L3_9MICO</name>
<dbReference type="Proteomes" id="UP000540568">
    <property type="component" value="Unassembled WGS sequence"/>
</dbReference>
<proteinExistence type="predicted"/>
<dbReference type="RefSeq" id="WP_182614421.1">
    <property type="nucleotide sequence ID" value="NZ_BAAATF010000002.1"/>
</dbReference>
<keyword evidence="2" id="KW-0812">Transmembrane</keyword>
<evidence type="ECO:0000256" key="2">
    <source>
        <dbReference type="SAM" id="Phobius"/>
    </source>
</evidence>
<evidence type="ECO:0000256" key="1">
    <source>
        <dbReference type="SAM" id="MobiDB-lite"/>
    </source>
</evidence>
<dbReference type="AlphaFoldDB" id="A0A7W3J5L3"/>
<keyword evidence="4" id="KW-1185">Reference proteome</keyword>
<evidence type="ECO:0000313" key="3">
    <source>
        <dbReference type="EMBL" id="MBA8806736.1"/>
    </source>
</evidence>
<feature type="transmembrane region" description="Helical" evidence="2">
    <location>
        <begin position="6"/>
        <end position="31"/>
    </location>
</feature>
<accession>A0A7W3J5L3</accession>
<organism evidence="3 4">
    <name type="scientific">Promicromonospora sukumoe</name>
    <dbReference type="NCBI Taxonomy" id="88382"/>
    <lineage>
        <taxon>Bacteria</taxon>
        <taxon>Bacillati</taxon>
        <taxon>Actinomycetota</taxon>
        <taxon>Actinomycetes</taxon>
        <taxon>Micrococcales</taxon>
        <taxon>Promicromonosporaceae</taxon>
        <taxon>Promicromonospora</taxon>
    </lineage>
</organism>
<protein>
    <submittedName>
        <fullName evidence="3">Uncharacterized protein</fullName>
    </submittedName>
</protein>
<feature type="transmembrane region" description="Helical" evidence="2">
    <location>
        <begin position="123"/>
        <end position="146"/>
    </location>
</feature>
<feature type="compositionally biased region" description="Low complexity" evidence="1">
    <location>
        <begin position="163"/>
        <end position="184"/>
    </location>
</feature>
<reference evidence="3 4" key="1">
    <citation type="submission" date="2020-07" db="EMBL/GenBank/DDBJ databases">
        <title>Sequencing the genomes of 1000 actinobacteria strains.</title>
        <authorList>
            <person name="Klenk H.-P."/>
        </authorList>
    </citation>
    <scope>NUCLEOTIDE SEQUENCE [LARGE SCALE GENOMIC DNA]</scope>
    <source>
        <strain evidence="3 4">DSM 44121</strain>
    </source>
</reference>
<feature type="transmembrane region" description="Helical" evidence="2">
    <location>
        <begin position="92"/>
        <end position="111"/>
    </location>
</feature>
<comment type="caution">
    <text evidence="3">The sequence shown here is derived from an EMBL/GenBank/DDBJ whole genome shotgun (WGS) entry which is preliminary data.</text>
</comment>
<keyword evidence="2" id="KW-1133">Transmembrane helix</keyword>
<keyword evidence="2" id="KW-0472">Membrane</keyword>
<dbReference type="EMBL" id="JACGWV010000001">
    <property type="protein sequence ID" value="MBA8806736.1"/>
    <property type="molecule type" value="Genomic_DNA"/>
</dbReference>
<gene>
    <name evidence="3" type="ORF">FHX71_000678</name>
</gene>
<sequence>MITSEMVSILSVGLPALGAVVSAFAAFLGVVPGTDRKLHRLVTIHRDMPEGEGKDALADSINELALRAAHRATGTRTTAKQRPRRRLDAGKVIGAIMIVVIGGGIAWFLWWLGSLIPVPFLQWVLWIIAILVTLFTTFVVTLDNVFKDEDAEASKRTSRRAARNASAPGEGPASGAAPGEGPTPVEALSPGGGPTPEDAPTSAPADKV</sequence>
<feature type="region of interest" description="Disordered" evidence="1">
    <location>
        <begin position="151"/>
        <end position="208"/>
    </location>
</feature>
<evidence type="ECO:0000313" key="4">
    <source>
        <dbReference type="Proteomes" id="UP000540568"/>
    </source>
</evidence>